<dbReference type="Pfam" id="PF13673">
    <property type="entry name" value="Acetyltransf_10"/>
    <property type="match status" value="1"/>
</dbReference>
<feature type="domain" description="N-acetyltransferase" evidence="1">
    <location>
        <begin position="17"/>
        <end position="160"/>
    </location>
</feature>
<dbReference type="PROSITE" id="PS51186">
    <property type="entry name" value="GNAT"/>
    <property type="match status" value="1"/>
</dbReference>
<dbReference type="InterPro" id="IPR041496">
    <property type="entry name" value="YitH/HolE_GNAT"/>
</dbReference>
<evidence type="ECO:0000313" key="3">
    <source>
        <dbReference type="Proteomes" id="UP001321526"/>
    </source>
</evidence>
<evidence type="ECO:0000259" key="1">
    <source>
        <dbReference type="PROSITE" id="PS51186"/>
    </source>
</evidence>
<gene>
    <name evidence="2" type="ORF">EVC62_08450</name>
</gene>
<dbReference type="SUPFAM" id="SSF55729">
    <property type="entry name" value="Acyl-CoA N-acyltransferases (Nat)"/>
    <property type="match status" value="1"/>
</dbReference>
<dbReference type="PANTHER" id="PTHR47237:SF2">
    <property type="entry name" value="BLL4206 PROTEIN"/>
    <property type="match status" value="1"/>
</dbReference>
<accession>A0ABY8FHK1</accession>
<sequence>MNPTDIATTQRVDAFVSAARPLESGDLHHLHQLAVSVAWPHRSRDLRLLMSLGRGYLALDEIERVLASGMYFEMGEDFAMLGMMITAPRLQTFGAGRWLLDRILADCRGRDLRLNATRAAYRLYESAGFVPVATVHQRQGMVGEGPLPEGGPTCPVRTLQASDLAALPALDQVAFGAERRAVLEALFAVSEGTVALRDGVPAGFALIRDFGRGRVIGPVVAEDEAMAMALIAPLVTRHRGQFLRIDTACDSPTFFAFLDAAGLDAFDTVTQMRLGKQRGGDGSVRTFGLAAHTLG</sequence>
<dbReference type="RefSeq" id="WP_282236136.1">
    <property type="nucleotide sequence ID" value="NZ_CP035631.1"/>
</dbReference>
<dbReference type="InterPro" id="IPR016181">
    <property type="entry name" value="Acyl_CoA_acyltransferase"/>
</dbReference>
<protein>
    <submittedName>
        <fullName evidence="2">GNAT family N-acetyltransferase</fullName>
    </submittedName>
</protein>
<evidence type="ECO:0000313" key="2">
    <source>
        <dbReference type="EMBL" id="WFF41530.1"/>
    </source>
</evidence>
<dbReference type="Pfam" id="PF18014">
    <property type="entry name" value="Acetyltransf_18"/>
    <property type="match status" value="1"/>
</dbReference>
<dbReference type="PANTHER" id="PTHR47237">
    <property type="entry name" value="SLL0310 PROTEIN"/>
    <property type="match status" value="1"/>
</dbReference>
<dbReference type="EMBL" id="CP035631">
    <property type="protein sequence ID" value="WFF41530.1"/>
    <property type="molecule type" value="Genomic_DNA"/>
</dbReference>
<proteinExistence type="predicted"/>
<dbReference type="InterPro" id="IPR000182">
    <property type="entry name" value="GNAT_dom"/>
</dbReference>
<keyword evidence="3" id="KW-1185">Reference proteome</keyword>
<dbReference type="Gene3D" id="3.40.630.90">
    <property type="match status" value="1"/>
</dbReference>
<name>A0ABY8FHK1_9GAMM</name>
<dbReference type="Proteomes" id="UP001321526">
    <property type="component" value="Chromosome"/>
</dbReference>
<dbReference type="Gene3D" id="3.40.630.30">
    <property type="match status" value="1"/>
</dbReference>
<organism evidence="2 3">
    <name type="scientific">Salinicola endophyticus</name>
    <dbReference type="NCBI Taxonomy" id="1949083"/>
    <lineage>
        <taxon>Bacteria</taxon>
        <taxon>Pseudomonadati</taxon>
        <taxon>Pseudomonadota</taxon>
        <taxon>Gammaproteobacteria</taxon>
        <taxon>Oceanospirillales</taxon>
        <taxon>Halomonadaceae</taxon>
        <taxon>Salinicola</taxon>
    </lineage>
</organism>
<dbReference type="InterPro" id="IPR052729">
    <property type="entry name" value="Acyl/Acetyltrans_Enzymes"/>
</dbReference>
<reference evidence="2 3" key="1">
    <citation type="submission" date="2019-01" db="EMBL/GenBank/DDBJ databases">
        <title>Genome sequence of Salinicola endophyticus REST5.</title>
        <authorList>
            <person name="Nascimento F.X."/>
        </authorList>
    </citation>
    <scope>NUCLEOTIDE SEQUENCE [LARGE SCALE GENOMIC DNA]</scope>
    <source>
        <strain evidence="2 3">REST5</strain>
    </source>
</reference>